<dbReference type="RefSeq" id="WP_092842219.1">
    <property type="nucleotide sequence ID" value="NZ_FOVP01000032.1"/>
</dbReference>
<keyword evidence="1" id="KW-0472">Membrane</keyword>
<keyword evidence="3" id="KW-1185">Reference proteome</keyword>
<accession>A0A1I5GKT1</accession>
<dbReference type="EMBL" id="FOVP01000032">
    <property type="protein sequence ID" value="SFO36595.1"/>
    <property type="molecule type" value="Genomic_DNA"/>
</dbReference>
<reference evidence="3" key="1">
    <citation type="submission" date="2016-10" db="EMBL/GenBank/DDBJ databases">
        <authorList>
            <person name="Varghese N."/>
            <person name="Submissions S."/>
        </authorList>
    </citation>
    <scope>NUCLEOTIDE SEQUENCE [LARGE SCALE GENOMIC DNA]</scope>
    <source>
        <strain evidence="3">DSM 28463</strain>
    </source>
</reference>
<keyword evidence="1" id="KW-0812">Transmembrane</keyword>
<evidence type="ECO:0000256" key="1">
    <source>
        <dbReference type="SAM" id="Phobius"/>
    </source>
</evidence>
<dbReference type="AlphaFoldDB" id="A0A1I5GKT1"/>
<gene>
    <name evidence="2" type="ORF">SAMN04487859_13224</name>
</gene>
<protein>
    <submittedName>
        <fullName evidence="2">Uncharacterized protein</fullName>
    </submittedName>
</protein>
<organism evidence="2 3">
    <name type="scientific">Roseovarius lutimaris</name>
    <dbReference type="NCBI Taxonomy" id="1005928"/>
    <lineage>
        <taxon>Bacteria</taxon>
        <taxon>Pseudomonadati</taxon>
        <taxon>Pseudomonadota</taxon>
        <taxon>Alphaproteobacteria</taxon>
        <taxon>Rhodobacterales</taxon>
        <taxon>Roseobacteraceae</taxon>
        <taxon>Roseovarius</taxon>
    </lineage>
</organism>
<dbReference type="Proteomes" id="UP000198599">
    <property type="component" value="Unassembled WGS sequence"/>
</dbReference>
<name>A0A1I5GKT1_9RHOB</name>
<sequence length="159" mass="17220">MDIVAILQENWAVIEGAPLAAFLLVLLGAVAGYWLSGRIYAGSDGALRDRLAHKDERISELEKRLADGVSAPQVVPDEPDAIIQGERVVGKMIAPRLELGEGRVYANAIRGDENFNPDAVFRFRGRQLSVEKADARMESKGAFGRGTALSNVVCKVVET</sequence>
<keyword evidence="1" id="KW-1133">Transmembrane helix</keyword>
<evidence type="ECO:0000313" key="2">
    <source>
        <dbReference type="EMBL" id="SFO36595.1"/>
    </source>
</evidence>
<evidence type="ECO:0000313" key="3">
    <source>
        <dbReference type="Proteomes" id="UP000198599"/>
    </source>
</evidence>
<feature type="transmembrane region" description="Helical" evidence="1">
    <location>
        <begin position="20"/>
        <end position="41"/>
    </location>
</feature>
<proteinExistence type="predicted"/>